<evidence type="ECO:0000313" key="2">
    <source>
        <dbReference type="Proteomes" id="UP000054217"/>
    </source>
</evidence>
<protein>
    <submittedName>
        <fullName evidence="1">Uncharacterized protein</fullName>
    </submittedName>
</protein>
<keyword evidence="2" id="KW-1185">Reference proteome</keyword>
<dbReference type="STRING" id="870435.A0A0C3JJX4"/>
<organism evidence="1 2">
    <name type="scientific">Pisolithus tinctorius Marx 270</name>
    <dbReference type="NCBI Taxonomy" id="870435"/>
    <lineage>
        <taxon>Eukaryota</taxon>
        <taxon>Fungi</taxon>
        <taxon>Dikarya</taxon>
        <taxon>Basidiomycota</taxon>
        <taxon>Agaricomycotina</taxon>
        <taxon>Agaricomycetes</taxon>
        <taxon>Agaricomycetidae</taxon>
        <taxon>Boletales</taxon>
        <taxon>Sclerodermatineae</taxon>
        <taxon>Pisolithaceae</taxon>
        <taxon>Pisolithus</taxon>
    </lineage>
</organism>
<reference evidence="1 2" key="1">
    <citation type="submission" date="2014-04" db="EMBL/GenBank/DDBJ databases">
        <authorList>
            <consortium name="DOE Joint Genome Institute"/>
            <person name="Kuo A."/>
            <person name="Kohler A."/>
            <person name="Costa M.D."/>
            <person name="Nagy L.G."/>
            <person name="Floudas D."/>
            <person name="Copeland A."/>
            <person name="Barry K.W."/>
            <person name="Cichocki N."/>
            <person name="Veneault-Fourrey C."/>
            <person name="LaButti K."/>
            <person name="Lindquist E.A."/>
            <person name="Lipzen A."/>
            <person name="Lundell T."/>
            <person name="Morin E."/>
            <person name="Murat C."/>
            <person name="Sun H."/>
            <person name="Tunlid A."/>
            <person name="Henrissat B."/>
            <person name="Grigoriev I.V."/>
            <person name="Hibbett D.S."/>
            <person name="Martin F."/>
            <person name="Nordberg H.P."/>
            <person name="Cantor M.N."/>
            <person name="Hua S.X."/>
        </authorList>
    </citation>
    <scope>NUCLEOTIDE SEQUENCE [LARGE SCALE GENOMIC DNA]</scope>
    <source>
        <strain evidence="1 2">Marx 270</strain>
    </source>
</reference>
<dbReference type="HOGENOM" id="CLU_052398_1_2_1"/>
<name>A0A0C3JJX4_PISTI</name>
<dbReference type="InParanoid" id="A0A0C3JJX4"/>
<dbReference type="OrthoDB" id="2688210at2759"/>
<dbReference type="AlphaFoldDB" id="A0A0C3JJX4"/>
<dbReference type="EMBL" id="KN832023">
    <property type="protein sequence ID" value="KIN97861.1"/>
    <property type="molecule type" value="Genomic_DNA"/>
</dbReference>
<reference evidence="2" key="2">
    <citation type="submission" date="2015-01" db="EMBL/GenBank/DDBJ databases">
        <title>Evolutionary Origins and Diversification of the Mycorrhizal Mutualists.</title>
        <authorList>
            <consortium name="DOE Joint Genome Institute"/>
            <consortium name="Mycorrhizal Genomics Consortium"/>
            <person name="Kohler A."/>
            <person name="Kuo A."/>
            <person name="Nagy L.G."/>
            <person name="Floudas D."/>
            <person name="Copeland A."/>
            <person name="Barry K.W."/>
            <person name="Cichocki N."/>
            <person name="Veneault-Fourrey C."/>
            <person name="LaButti K."/>
            <person name="Lindquist E.A."/>
            <person name="Lipzen A."/>
            <person name="Lundell T."/>
            <person name="Morin E."/>
            <person name="Murat C."/>
            <person name="Riley R."/>
            <person name="Ohm R."/>
            <person name="Sun H."/>
            <person name="Tunlid A."/>
            <person name="Henrissat B."/>
            <person name="Grigoriev I.V."/>
            <person name="Hibbett D.S."/>
            <person name="Martin F."/>
        </authorList>
    </citation>
    <scope>NUCLEOTIDE SEQUENCE [LARGE SCALE GENOMIC DNA]</scope>
    <source>
        <strain evidence="2">Marx 270</strain>
    </source>
</reference>
<proteinExistence type="predicted"/>
<dbReference type="Proteomes" id="UP000054217">
    <property type="component" value="Unassembled WGS sequence"/>
</dbReference>
<gene>
    <name evidence="1" type="ORF">M404DRAFT_31942</name>
</gene>
<sequence length="179" mass="20057">MADPNHEQCPDFESAAFHKIREAMMATLDLNLEQAVAHLHTAWDDDHQHTVDKWNARCQAEGPAPRQEVKGLDDGCHDTECKKPQMADFTIGHPPPSIIVNRPSQYTTNKLASCNYVELWYFSPEGCNDAAKHTRSNANDTFGISSTNDLLTLRPVALVKASQNVHMDHNLTFSEFLQA</sequence>
<evidence type="ECO:0000313" key="1">
    <source>
        <dbReference type="EMBL" id="KIN97861.1"/>
    </source>
</evidence>
<accession>A0A0C3JJX4</accession>